<accession>C9ZPC2</accession>
<reference evidence="2" key="1">
    <citation type="journal article" date="2010" name="PLoS Negl. Trop. Dis.">
        <title>The genome sequence of Trypanosoma brucei gambiense, causative agent of chronic human african trypanosomiasis.</title>
        <authorList>
            <person name="Jackson A.P."/>
            <person name="Sanders M."/>
            <person name="Berry A."/>
            <person name="McQuillan J."/>
            <person name="Aslett M.A."/>
            <person name="Quail M.A."/>
            <person name="Chukualim B."/>
            <person name="Capewell P."/>
            <person name="MacLeod A."/>
            <person name="Melville S.E."/>
            <person name="Gibson W."/>
            <person name="Barry J.D."/>
            <person name="Berriman M."/>
            <person name="Hertz-Fowler C."/>
        </authorList>
    </citation>
    <scope>NUCLEOTIDE SEQUENCE [LARGE SCALE GENOMIC DNA]</scope>
    <source>
        <strain evidence="2">MHOM/CI/86/DAL972</strain>
    </source>
</reference>
<evidence type="ECO:0000313" key="2">
    <source>
        <dbReference type="Proteomes" id="UP000002316"/>
    </source>
</evidence>
<name>C9ZPC2_TRYB9</name>
<protein>
    <submittedName>
        <fullName evidence="1">Uncharacterized protein</fullName>
    </submittedName>
</protein>
<dbReference type="RefSeq" id="XP_011773537.1">
    <property type="nucleotide sequence ID" value="XM_011775235.1"/>
</dbReference>
<dbReference type="AlphaFoldDB" id="C9ZPC2"/>
<organism evidence="1 2">
    <name type="scientific">Trypanosoma brucei gambiense (strain MHOM/CI/86/DAL972)</name>
    <dbReference type="NCBI Taxonomy" id="679716"/>
    <lineage>
        <taxon>Eukaryota</taxon>
        <taxon>Discoba</taxon>
        <taxon>Euglenozoa</taxon>
        <taxon>Kinetoplastea</taxon>
        <taxon>Metakinetoplastina</taxon>
        <taxon>Trypanosomatida</taxon>
        <taxon>Trypanosomatidae</taxon>
        <taxon>Trypanosoma</taxon>
    </lineage>
</organism>
<dbReference type="GeneID" id="23861390"/>
<dbReference type="EMBL" id="FN554968">
    <property type="protein sequence ID" value="CBH11250.1"/>
    <property type="molecule type" value="Genomic_DNA"/>
</dbReference>
<dbReference type="KEGG" id="tbg:TbgDal_V3880"/>
<evidence type="ECO:0000313" key="1">
    <source>
        <dbReference type="EMBL" id="CBH11250.1"/>
    </source>
</evidence>
<dbReference type="Proteomes" id="UP000002316">
    <property type="component" value="Chromosome 5"/>
</dbReference>
<proteinExistence type="predicted"/>
<sequence>MSPFASISVHMPLNDDVIPSLPIQILFCVALLRCAPIFSAKCGVHFFLRKGTLKTLIFFFSMKGPQAFHHDSRGITQPFCSTPPITIPAAVCRTRGTAFHVRKS</sequence>
<gene>
    <name evidence="1" type="ORF">TbgDal_V3880</name>
</gene>